<dbReference type="CDD" id="cd00487">
    <property type="entry name" value="Pep_deformylase"/>
    <property type="match status" value="1"/>
</dbReference>
<name>A0A2H0NHC7_9BACT</name>
<dbReference type="NCBIfam" id="TIGR00079">
    <property type="entry name" value="pept_deformyl"/>
    <property type="match status" value="1"/>
</dbReference>
<dbReference type="GO" id="GO:0006412">
    <property type="term" value="P:translation"/>
    <property type="evidence" value="ECO:0007669"/>
    <property type="project" value="UniProtKB-UniRule"/>
</dbReference>
<dbReference type="PANTHER" id="PTHR10458:SF22">
    <property type="entry name" value="PEPTIDE DEFORMYLASE"/>
    <property type="match status" value="1"/>
</dbReference>
<sequence length="181" mass="20444">MNSIIHVPNDILTSLTRTVIHFDKKLEHLVSEMKKILLVAQKPKGVGLSANQIGEPYSVFITKPTTNSEICTFTNPKIIKQVDESPKKDEEIKDDGKLEGCLSIPDIWGHVHRAKEITLQYQDINGKKYEETITGFLAQIVQHETDHINGILFSERVVEQKGKFFHSATINGKNVLKEIVL</sequence>
<dbReference type="EC" id="3.5.1.88" evidence="2"/>
<dbReference type="GO" id="GO:0042586">
    <property type="term" value="F:peptide deformylase activity"/>
    <property type="evidence" value="ECO:0007669"/>
    <property type="project" value="UniProtKB-UniRule"/>
</dbReference>
<evidence type="ECO:0000256" key="2">
    <source>
        <dbReference type="HAMAP-Rule" id="MF_00163"/>
    </source>
</evidence>
<dbReference type="PANTHER" id="PTHR10458">
    <property type="entry name" value="PEPTIDE DEFORMYLASE"/>
    <property type="match status" value="1"/>
</dbReference>
<proteinExistence type="inferred from homology"/>
<dbReference type="EMBL" id="PCWS01000083">
    <property type="protein sequence ID" value="PIR08311.1"/>
    <property type="molecule type" value="Genomic_DNA"/>
</dbReference>
<dbReference type="Proteomes" id="UP000230707">
    <property type="component" value="Unassembled WGS sequence"/>
</dbReference>
<comment type="similarity">
    <text evidence="1 2">Belongs to the polypeptide deformylase family.</text>
</comment>
<feature type="binding site" evidence="2">
    <location>
        <position position="147"/>
    </location>
    <ligand>
        <name>Fe cation</name>
        <dbReference type="ChEBI" id="CHEBI:24875"/>
    </ligand>
</feature>
<keyword evidence="2" id="KW-0479">Metal-binding</keyword>
<dbReference type="SUPFAM" id="SSF56420">
    <property type="entry name" value="Peptide deformylase"/>
    <property type="match status" value="1"/>
</dbReference>
<evidence type="ECO:0000313" key="3">
    <source>
        <dbReference type="EMBL" id="PIR08311.1"/>
    </source>
</evidence>
<keyword evidence="2" id="KW-0378">Hydrolase</keyword>
<accession>A0A2H0NHC7</accession>
<keyword evidence="2" id="KW-0648">Protein biosynthesis</keyword>
<dbReference type="PIRSF" id="PIRSF004749">
    <property type="entry name" value="Pep_def"/>
    <property type="match status" value="1"/>
</dbReference>
<evidence type="ECO:0000313" key="4">
    <source>
        <dbReference type="Proteomes" id="UP000230707"/>
    </source>
</evidence>
<comment type="cofactor">
    <cofactor evidence="2">
        <name>Fe(2+)</name>
        <dbReference type="ChEBI" id="CHEBI:29033"/>
    </cofactor>
    <text evidence="2">Binds 1 Fe(2+) ion.</text>
</comment>
<feature type="binding site" evidence="2">
    <location>
        <position position="143"/>
    </location>
    <ligand>
        <name>Fe cation</name>
        <dbReference type="ChEBI" id="CHEBI:24875"/>
    </ligand>
</feature>
<evidence type="ECO:0000256" key="1">
    <source>
        <dbReference type="ARBA" id="ARBA00010759"/>
    </source>
</evidence>
<dbReference type="Pfam" id="PF01327">
    <property type="entry name" value="Pep_deformylase"/>
    <property type="match status" value="1"/>
</dbReference>
<dbReference type="InterPro" id="IPR036821">
    <property type="entry name" value="Peptide_deformylase_sf"/>
</dbReference>
<gene>
    <name evidence="2 3" type="primary">def</name>
    <name evidence="3" type="ORF">COV53_03670</name>
</gene>
<feature type="binding site" evidence="2">
    <location>
        <position position="101"/>
    </location>
    <ligand>
        <name>Fe cation</name>
        <dbReference type="ChEBI" id="CHEBI:24875"/>
    </ligand>
</feature>
<dbReference type="HAMAP" id="MF_00163">
    <property type="entry name" value="Pep_deformylase"/>
    <property type="match status" value="1"/>
</dbReference>
<feature type="active site" evidence="2">
    <location>
        <position position="144"/>
    </location>
</feature>
<protein>
    <recommendedName>
        <fullName evidence="2">Peptide deformylase</fullName>
        <shortName evidence="2">PDF</shortName>
        <ecNumber evidence="2">3.5.1.88</ecNumber>
    </recommendedName>
    <alternativeName>
        <fullName evidence="2">Polypeptide deformylase</fullName>
    </alternativeName>
</protein>
<comment type="function">
    <text evidence="2">Removes the formyl group from the N-terminal Met of newly synthesized proteins. Requires at least a dipeptide for an efficient rate of reaction. N-terminal L-methionine is a prerequisite for activity but the enzyme has broad specificity at other positions.</text>
</comment>
<organism evidence="3 4">
    <name type="scientific">Candidatus Gottesmanbacteria bacterium CG11_big_fil_rev_8_21_14_0_20_37_11</name>
    <dbReference type="NCBI Taxonomy" id="1974575"/>
    <lineage>
        <taxon>Bacteria</taxon>
        <taxon>Candidatus Gottesmaniibacteriota</taxon>
    </lineage>
</organism>
<dbReference type="PRINTS" id="PR01576">
    <property type="entry name" value="PDEFORMYLASE"/>
</dbReference>
<reference evidence="3 4" key="1">
    <citation type="submission" date="2017-09" db="EMBL/GenBank/DDBJ databases">
        <title>Depth-based differentiation of microbial function through sediment-hosted aquifers and enrichment of novel symbionts in the deep terrestrial subsurface.</title>
        <authorList>
            <person name="Probst A.J."/>
            <person name="Ladd B."/>
            <person name="Jarett J.K."/>
            <person name="Geller-Mcgrath D.E."/>
            <person name="Sieber C.M."/>
            <person name="Emerson J.B."/>
            <person name="Anantharaman K."/>
            <person name="Thomas B.C."/>
            <person name="Malmstrom R."/>
            <person name="Stieglmeier M."/>
            <person name="Klingl A."/>
            <person name="Woyke T."/>
            <person name="Ryan C.M."/>
            <person name="Banfield J.F."/>
        </authorList>
    </citation>
    <scope>NUCLEOTIDE SEQUENCE [LARGE SCALE GENOMIC DNA]</scope>
    <source>
        <strain evidence="3">CG11_big_fil_rev_8_21_14_0_20_37_11</strain>
    </source>
</reference>
<comment type="caution">
    <text evidence="3">The sequence shown here is derived from an EMBL/GenBank/DDBJ whole genome shotgun (WGS) entry which is preliminary data.</text>
</comment>
<dbReference type="InterPro" id="IPR023635">
    <property type="entry name" value="Peptide_deformylase"/>
</dbReference>
<comment type="catalytic activity">
    <reaction evidence="2">
        <text>N-terminal N-formyl-L-methionyl-[peptide] + H2O = N-terminal L-methionyl-[peptide] + formate</text>
        <dbReference type="Rhea" id="RHEA:24420"/>
        <dbReference type="Rhea" id="RHEA-COMP:10639"/>
        <dbReference type="Rhea" id="RHEA-COMP:10640"/>
        <dbReference type="ChEBI" id="CHEBI:15377"/>
        <dbReference type="ChEBI" id="CHEBI:15740"/>
        <dbReference type="ChEBI" id="CHEBI:49298"/>
        <dbReference type="ChEBI" id="CHEBI:64731"/>
        <dbReference type="EC" id="3.5.1.88"/>
    </reaction>
</comment>
<dbReference type="AlphaFoldDB" id="A0A2H0NHC7"/>
<keyword evidence="2" id="KW-0408">Iron</keyword>
<dbReference type="Gene3D" id="3.90.45.10">
    <property type="entry name" value="Peptide deformylase"/>
    <property type="match status" value="1"/>
</dbReference>
<dbReference type="GO" id="GO:0046872">
    <property type="term" value="F:metal ion binding"/>
    <property type="evidence" value="ECO:0007669"/>
    <property type="project" value="UniProtKB-KW"/>
</dbReference>